<dbReference type="Proteomes" id="UP001213681">
    <property type="component" value="Unassembled WGS sequence"/>
</dbReference>
<evidence type="ECO:0000313" key="4">
    <source>
        <dbReference type="Proteomes" id="UP001213681"/>
    </source>
</evidence>
<dbReference type="CDD" id="cd04723">
    <property type="entry name" value="HisA_HisF"/>
    <property type="match status" value="1"/>
</dbReference>
<dbReference type="InterPro" id="IPR044524">
    <property type="entry name" value="Isoase_HisA-like"/>
</dbReference>
<dbReference type="GO" id="GO:0003949">
    <property type="term" value="F:1-(5-phosphoribosyl)-5-[(5-phosphoribosylamino)methylideneamino]imidazole-4-carboxamide isomerase activity"/>
    <property type="evidence" value="ECO:0007669"/>
    <property type="project" value="InterPro"/>
</dbReference>
<evidence type="ECO:0000313" key="3">
    <source>
        <dbReference type="EMBL" id="KAJ5461250.1"/>
    </source>
</evidence>
<proteinExistence type="inferred from homology"/>
<dbReference type="InterPro" id="IPR006062">
    <property type="entry name" value="His_biosynth"/>
</dbReference>
<name>A0AAD6CDI1_9EURO</name>
<reference evidence="3" key="1">
    <citation type="submission" date="2022-12" db="EMBL/GenBank/DDBJ databases">
        <authorList>
            <person name="Petersen C."/>
        </authorList>
    </citation>
    <scope>NUCLEOTIDE SEQUENCE</scope>
    <source>
        <strain evidence="3">IBT 16125</strain>
    </source>
</reference>
<dbReference type="PANTHER" id="PTHR43090">
    <property type="entry name" value="1-(5-PHOSPHORIBOSYL)-5-[(5-PHOSPHORIBOSYLAMINO)METHYLIDENEAMINO] IMIDAZOLE-4-CARBOXAMIDE ISOMERASE"/>
    <property type="match status" value="1"/>
</dbReference>
<keyword evidence="2" id="KW-0368">Histidine biosynthesis</keyword>
<dbReference type="InterPro" id="IPR011060">
    <property type="entry name" value="RibuloseP-bd_barrel"/>
</dbReference>
<dbReference type="PANTHER" id="PTHR43090:SF2">
    <property type="entry name" value="1-(5-PHOSPHORIBOSYL)-5-[(5-PHOSPHORIBOSYLAMINO)METHYLIDENEAMINO] IMIDAZOLE-4-CARBOXAMIDE ISOMERASE"/>
    <property type="match status" value="1"/>
</dbReference>
<dbReference type="GO" id="GO:0000105">
    <property type="term" value="P:L-histidine biosynthetic process"/>
    <property type="evidence" value="ECO:0007669"/>
    <property type="project" value="UniProtKB-KW"/>
</dbReference>
<dbReference type="InterPro" id="IPR013785">
    <property type="entry name" value="Aldolase_TIM"/>
</dbReference>
<sequence length="307" mass="33992">MTQFRPCIDLHSGQVKQIVGGTLSNVAEDLKTNYVSKLPASHYAELYRKRNLRGGHVVKLGPGNEEAALEAIQAWPNGLQVAGGITDKNAQYWIDHGAEKVSALAQALGSSIWLCRRTEIRGLFVRRAELCFGIVFIILINDANQWNVKQQVIITSFLFPSGKFSLERLELVLAALGGDKSKLVLDLSCRRKDNTWFVAMDRWQTITEMEINQESIALLEPYCSEFLIHAADVEGLQQGVDEELVSKLAEWCTIPITYAGGARSLQDLEKVHVSSKGKVDLTIGSALDIFGGSGVTFDECVEWNKSH</sequence>
<gene>
    <name evidence="3" type="ORF">N7458_002802</name>
</gene>
<protein>
    <submittedName>
        <fullName evidence="3">1-(5-phosphoribosyl)-5- imidazole-4-carboxamide isomerase</fullName>
    </submittedName>
</protein>
<reference evidence="3" key="2">
    <citation type="journal article" date="2023" name="IMA Fungus">
        <title>Comparative genomic study of the Penicillium genus elucidates a diverse pangenome and 15 lateral gene transfer events.</title>
        <authorList>
            <person name="Petersen C."/>
            <person name="Sorensen T."/>
            <person name="Nielsen M.R."/>
            <person name="Sondergaard T.E."/>
            <person name="Sorensen J.L."/>
            <person name="Fitzpatrick D.A."/>
            <person name="Frisvad J.C."/>
            <person name="Nielsen K.L."/>
        </authorList>
    </citation>
    <scope>NUCLEOTIDE SEQUENCE</scope>
    <source>
        <strain evidence="3">IBT 16125</strain>
    </source>
</reference>
<dbReference type="Pfam" id="PF00977">
    <property type="entry name" value="His_biosynth"/>
    <property type="match status" value="2"/>
</dbReference>
<dbReference type="GO" id="GO:0000162">
    <property type="term" value="P:L-tryptophan biosynthetic process"/>
    <property type="evidence" value="ECO:0007669"/>
    <property type="project" value="TreeGrafter"/>
</dbReference>
<dbReference type="RefSeq" id="XP_056770292.1">
    <property type="nucleotide sequence ID" value="XM_056906185.1"/>
</dbReference>
<keyword evidence="3" id="KW-0413">Isomerase</keyword>
<organism evidence="3 4">
    <name type="scientific">Penicillium daleae</name>
    <dbReference type="NCBI Taxonomy" id="63821"/>
    <lineage>
        <taxon>Eukaryota</taxon>
        <taxon>Fungi</taxon>
        <taxon>Dikarya</taxon>
        <taxon>Ascomycota</taxon>
        <taxon>Pezizomycotina</taxon>
        <taxon>Eurotiomycetes</taxon>
        <taxon>Eurotiomycetidae</taxon>
        <taxon>Eurotiales</taxon>
        <taxon>Aspergillaceae</taxon>
        <taxon>Penicillium</taxon>
    </lineage>
</organism>
<dbReference type="GO" id="GO:0005737">
    <property type="term" value="C:cytoplasm"/>
    <property type="evidence" value="ECO:0007669"/>
    <property type="project" value="TreeGrafter"/>
</dbReference>
<evidence type="ECO:0000256" key="2">
    <source>
        <dbReference type="RuleBase" id="RU003657"/>
    </source>
</evidence>
<keyword evidence="2" id="KW-0028">Amino-acid biosynthesis</keyword>
<dbReference type="GeneID" id="81596428"/>
<comment type="similarity">
    <text evidence="1 2">Belongs to the HisA/HisF family.</text>
</comment>
<dbReference type="Gene3D" id="3.20.20.70">
    <property type="entry name" value="Aldolase class I"/>
    <property type="match status" value="1"/>
</dbReference>
<dbReference type="SUPFAM" id="SSF51366">
    <property type="entry name" value="Ribulose-phoshate binding barrel"/>
    <property type="match status" value="1"/>
</dbReference>
<accession>A0AAD6CDI1</accession>
<dbReference type="AlphaFoldDB" id="A0AAD6CDI1"/>
<evidence type="ECO:0000256" key="1">
    <source>
        <dbReference type="ARBA" id="ARBA00009667"/>
    </source>
</evidence>
<dbReference type="EMBL" id="JAPVEA010000002">
    <property type="protein sequence ID" value="KAJ5461250.1"/>
    <property type="molecule type" value="Genomic_DNA"/>
</dbReference>
<comment type="caution">
    <text evidence="3">The sequence shown here is derived from an EMBL/GenBank/DDBJ whole genome shotgun (WGS) entry which is preliminary data.</text>
</comment>
<keyword evidence="4" id="KW-1185">Reference proteome</keyword>